<dbReference type="GO" id="GO:0003676">
    <property type="term" value="F:nucleic acid binding"/>
    <property type="evidence" value="ECO:0007669"/>
    <property type="project" value="InterPro"/>
</dbReference>
<evidence type="ECO:0000313" key="7">
    <source>
        <dbReference type="Proteomes" id="UP000676649"/>
    </source>
</evidence>
<evidence type="ECO:0000259" key="5">
    <source>
        <dbReference type="PROSITE" id="PS50830"/>
    </source>
</evidence>
<feature type="domain" description="TNase-like" evidence="5">
    <location>
        <begin position="22"/>
        <end position="150"/>
    </location>
</feature>
<sequence length="245" mass="27525">MPKIIIRLILLLVLWPMSAHAAATTYQVQKVYDGDTILLNNGQKVRFLGINTPEVAGRGKPAQSGGEQAKHWLQRLEQQTVSLETDVEVQDKYGRQLAYVYSADQRFINLELVKAGLASVSIFPPNLKHTAALLAAQQSAEQARLGIWADPTYAPLAYGDINPDNSQGWKRITGQITVIKHNHKNTYLQFSPQVAVQIAHQYADLFPDWQSYLGKTIEARGWLHKSGHRYTILLRHPGEIKLLQP</sequence>
<dbReference type="InterPro" id="IPR016071">
    <property type="entry name" value="Staphylococal_nuclease_OB-fold"/>
</dbReference>
<keyword evidence="2" id="KW-0255">Endonuclease</keyword>
<dbReference type="PROSITE" id="PS01284">
    <property type="entry name" value="TNASE_2"/>
    <property type="match status" value="1"/>
</dbReference>
<keyword evidence="3" id="KW-0378">Hydrolase</keyword>
<evidence type="ECO:0000256" key="1">
    <source>
        <dbReference type="ARBA" id="ARBA00022722"/>
    </source>
</evidence>
<gene>
    <name evidence="6" type="ORF">KEF85_03525</name>
</gene>
<feature type="chain" id="PRO_5037399672" evidence="4">
    <location>
        <begin position="22"/>
        <end position="245"/>
    </location>
</feature>
<evidence type="ECO:0000256" key="4">
    <source>
        <dbReference type="SAM" id="SignalP"/>
    </source>
</evidence>
<protein>
    <submittedName>
        <fullName evidence="6">Thermonuclease family protein</fullName>
    </submittedName>
</protein>
<dbReference type="GO" id="GO:0004519">
    <property type="term" value="F:endonuclease activity"/>
    <property type="evidence" value="ECO:0007669"/>
    <property type="project" value="UniProtKB-KW"/>
</dbReference>
<name>A0A975MPT6_9GAMM</name>
<dbReference type="EMBL" id="CP073754">
    <property type="protein sequence ID" value="QWF71564.1"/>
    <property type="molecule type" value="Genomic_DNA"/>
</dbReference>
<dbReference type="Gene3D" id="2.40.50.90">
    <property type="match status" value="1"/>
</dbReference>
<dbReference type="Proteomes" id="UP000676649">
    <property type="component" value="Chromosome"/>
</dbReference>
<keyword evidence="7" id="KW-1185">Reference proteome</keyword>
<keyword evidence="4" id="KW-0732">Signal</keyword>
<dbReference type="PANTHER" id="PTHR12302:SF3">
    <property type="entry name" value="SERINE_THREONINE-PROTEIN KINASE 31"/>
    <property type="match status" value="1"/>
</dbReference>
<dbReference type="InterPro" id="IPR002071">
    <property type="entry name" value="Thermonucl_AS"/>
</dbReference>
<evidence type="ECO:0000313" key="6">
    <source>
        <dbReference type="EMBL" id="QWF71564.1"/>
    </source>
</evidence>
<organism evidence="6 7">
    <name type="scientific">Methylomonas paludis</name>
    <dbReference type="NCBI Taxonomy" id="1173101"/>
    <lineage>
        <taxon>Bacteria</taxon>
        <taxon>Pseudomonadati</taxon>
        <taxon>Pseudomonadota</taxon>
        <taxon>Gammaproteobacteria</taxon>
        <taxon>Methylococcales</taxon>
        <taxon>Methylococcaceae</taxon>
        <taxon>Methylomonas</taxon>
    </lineage>
</organism>
<dbReference type="PROSITE" id="PS50830">
    <property type="entry name" value="TNASE_3"/>
    <property type="match status" value="1"/>
</dbReference>
<evidence type="ECO:0000256" key="2">
    <source>
        <dbReference type="ARBA" id="ARBA00022759"/>
    </source>
</evidence>
<dbReference type="PANTHER" id="PTHR12302">
    <property type="entry name" value="EBNA2 BINDING PROTEIN P100"/>
    <property type="match status" value="1"/>
</dbReference>
<reference evidence="6" key="1">
    <citation type="submission" date="2021-04" db="EMBL/GenBank/DDBJ databases">
        <title>Draft genome sequence data of methanotrophic Methylovulum sp. strain S1L and Methylomonas sp. strain S2AM isolated from boreal lake water columns.</title>
        <authorList>
            <person name="Rissanen A.J."/>
            <person name="Mangayil R."/>
            <person name="Svenning M.M."/>
            <person name="Khanongnuch R."/>
        </authorList>
    </citation>
    <scope>NUCLEOTIDE SEQUENCE</scope>
    <source>
        <strain evidence="6">S2AM</strain>
    </source>
</reference>
<keyword evidence="1" id="KW-0540">Nuclease</keyword>
<evidence type="ECO:0000256" key="3">
    <source>
        <dbReference type="ARBA" id="ARBA00022801"/>
    </source>
</evidence>
<dbReference type="InterPro" id="IPR035437">
    <property type="entry name" value="SNase_OB-fold_sf"/>
</dbReference>
<dbReference type="GO" id="GO:0016787">
    <property type="term" value="F:hydrolase activity"/>
    <property type="evidence" value="ECO:0007669"/>
    <property type="project" value="UniProtKB-KW"/>
</dbReference>
<dbReference type="RefSeq" id="WP_215583346.1">
    <property type="nucleotide sequence ID" value="NZ_CP073754.1"/>
</dbReference>
<dbReference type="SUPFAM" id="SSF50199">
    <property type="entry name" value="Staphylococcal nuclease"/>
    <property type="match status" value="1"/>
</dbReference>
<dbReference type="KEGG" id="mpad:KEF85_03525"/>
<feature type="signal peptide" evidence="4">
    <location>
        <begin position="1"/>
        <end position="21"/>
    </location>
</feature>
<dbReference type="AlphaFoldDB" id="A0A975MPT6"/>
<accession>A0A975MPT6</accession>
<dbReference type="SMART" id="SM00318">
    <property type="entry name" value="SNc"/>
    <property type="match status" value="1"/>
</dbReference>
<proteinExistence type="predicted"/>
<dbReference type="Pfam" id="PF00565">
    <property type="entry name" value="SNase"/>
    <property type="match status" value="1"/>
</dbReference>